<dbReference type="EMBL" id="JAIKTU010000018">
    <property type="protein sequence ID" value="MBY0757190.1"/>
    <property type="molecule type" value="Genomic_DNA"/>
</dbReference>
<proteinExistence type="predicted"/>
<dbReference type="RefSeq" id="WP_221862325.1">
    <property type="nucleotide sequence ID" value="NZ_JAIKTU010000018.1"/>
</dbReference>
<dbReference type="Gene3D" id="1.10.10.10">
    <property type="entry name" value="Winged helix-like DNA-binding domain superfamily/Winged helix DNA-binding domain"/>
    <property type="match status" value="1"/>
</dbReference>
<accession>A0ABS7L283</accession>
<evidence type="ECO:0000259" key="1">
    <source>
        <dbReference type="Pfam" id="PF06056"/>
    </source>
</evidence>
<evidence type="ECO:0000313" key="3">
    <source>
        <dbReference type="Proteomes" id="UP001299068"/>
    </source>
</evidence>
<evidence type="ECO:0000313" key="2">
    <source>
        <dbReference type="EMBL" id="MBY0757190.1"/>
    </source>
</evidence>
<dbReference type="InterPro" id="IPR036388">
    <property type="entry name" value="WH-like_DNA-bd_sf"/>
</dbReference>
<protein>
    <recommendedName>
        <fullName evidence="1">Terminase ATPase subunit N-terminal domain-containing protein</fullName>
    </recommendedName>
</protein>
<keyword evidence="3" id="KW-1185">Reference proteome</keyword>
<dbReference type="Pfam" id="PF06056">
    <property type="entry name" value="Terminase_5"/>
    <property type="match status" value="1"/>
</dbReference>
<reference evidence="2 3" key="1">
    <citation type="journal article" date="2021" name="Cell Host Microbe">
        <title>in vivo commensal control of Clostridioides difficile virulence.</title>
        <authorList>
            <person name="Girinathan B.P."/>
            <person name="Dibenedetto N."/>
            <person name="Worley J.N."/>
            <person name="Peltier J."/>
            <person name="Arrieta-Ortiz M.L."/>
            <person name="Rupa Christinal Immanuel S."/>
            <person name="Lavin R."/>
            <person name="Delaney M.L."/>
            <person name="Cummins C."/>
            <person name="Hoffmann M."/>
            <person name="Luo Y."/>
            <person name="Gonzalez-Escalona N."/>
            <person name="Allard M."/>
            <person name="Onderdonk A.B."/>
            <person name="Gerber G.K."/>
            <person name="Sonenshein A.L."/>
            <person name="Baliga N."/>
            <person name="Dupuy B."/>
            <person name="Bry L."/>
        </authorList>
    </citation>
    <scope>NUCLEOTIDE SEQUENCE [LARGE SCALE GENOMIC DNA]</scope>
    <source>
        <strain evidence="2 3">DSM 599</strain>
    </source>
</reference>
<feature type="domain" description="Terminase ATPase subunit N-terminal" evidence="1">
    <location>
        <begin position="12"/>
        <end position="41"/>
    </location>
</feature>
<dbReference type="InterPro" id="IPR010332">
    <property type="entry name" value="ATPase_terminase-su_N"/>
</dbReference>
<comment type="caution">
    <text evidence="2">The sequence shown here is derived from an EMBL/GenBank/DDBJ whole genome shotgun (WGS) entry which is preliminary data.</text>
</comment>
<organism evidence="2 3">
    <name type="scientific">Clostridium sardiniense</name>
    <name type="common">Clostridium absonum</name>
    <dbReference type="NCBI Taxonomy" id="29369"/>
    <lineage>
        <taxon>Bacteria</taxon>
        <taxon>Bacillati</taxon>
        <taxon>Bacillota</taxon>
        <taxon>Clostridia</taxon>
        <taxon>Eubacteriales</taxon>
        <taxon>Clostridiaceae</taxon>
        <taxon>Clostridium</taxon>
    </lineage>
</organism>
<name>A0ABS7L283_CLOSR</name>
<dbReference type="Proteomes" id="UP001299068">
    <property type="component" value="Unassembled WGS sequence"/>
</dbReference>
<gene>
    <name evidence="2" type="ORF">K5V21_17300</name>
</gene>
<sequence>MEKEKVKKFILSLYKAGFVPSEISEELEISVHTVKNYIKRNIRTREDFAKIKALHEKRKKHRFEIEKLNRHIRRCAKREIDNRLKKSMNTEQLVINCKSAYRTTKNGILHYKYDESTRPIDLPKRYIPIVR</sequence>